<dbReference type="NCBIfam" id="NF002849">
    <property type="entry name" value="PRK03113.1"/>
    <property type="match status" value="1"/>
</dbReference>
<keyword evidence="8 12" id="KW-0472">Membrane</keyword>
<dbReference type="InterPro" id="IPR023380">
    <property type="entry name" value="DsbB-like_sf"/>
</dbReference>
<dbReference type="OrthoDB" id="158402at2"/>
<evidence type="ECO:0000313" key="14">
    <source>
        <dbReference type="Proteomes" id="UP000219412"/>
    </source>
</evidence>
<dbReference type="PANTHER" id="PTHR43469:SF1">
    <property type="entry name" value="SPBETA PROPHAGE-DERIVED DISULFIDE BOND FORMATION PROTEIN B"/>
    <property type="match status" value="1"/>
</dbReference>
<accession>A0A285UDI3</accession>
<comment type="subcellular location">
    <subcellularLocation>
        <location evidence="1">Membrane</location>
        <topology evidence="1">Multi-pass membrane protein</topology>
    </subcellularLocation>
</comment>
<organism evidence="13 14">
    <name type="scientific">Salinicoccus kekensis</name>
    <dbReference type="NCBI Taxonomy" id="714307"/>
    <lineage>
        <taxon>Bacteria</taxon>
        <taxon>Bacillati</taxon>
        <taxon>Bacillota</taxon>
        <taxon>Bacilli</taxon>
        <taxon>Bacillales</taxon>
        <taxon>Staphylococcaceae</taxon>
        <taxon>Salinicoccus</taxon>
    </lineage>
</organism>
<evidence type="ECO:0000256" key="3">
    <source>
        <dbReference type="ARBA" id="ARBA00022448"/>
    </source>
</evidence>
<evidence type="ECO:0000256" key="11">
    <source>
        <dbReference type="ARBA" id="ARBA00023284"/>
    </source>
</evidence>
<evidence type="ECO:0000256" key="6">
    <source>
        <dbReference type="ARBA" id="ARBA00022989"/>
    </source>
</evidence>
<feature type="transmembrane region" description="Helical" evidence="12">
    <location>
        <begin position="38"/>
        <end position="57"/>
    </location>
</feature>
<feature type="transmembrane region" description="Helical" evidence="12">
    <location>
        <begin position="108"/>
        <end position="132"/>
    </location>
</feature>
<dbReference type="InterPro" id="IPR012187">
    <property type="entry name" value="Disulphide_bond_form_BdbC"/>
</dbReference>
<sequence>MKYNKLFMQLIFLVSLIATLGSLYFSEIRLYLPCEMCWYQRIIMYPIVLISFIGLIRNDMNSRIYLRAFSGIGILTSAYHYSLQKFSFIADSQPACTGVDCTVQYINWFGFITIPFLALIAFILIFTMSFLIKK</sequence>
<feature type="transmembrane region" description="Helical" evidence="12">
    <location>
        <begin position="7"/>
        <end position="26"/>
    </location>
</feature>
<evidence type="ECO:0000256" key="1">
    <source>
        <dbReference type="ARBA" id="ARBA00004141"/>
    </source>
</evidence>
<keyword evidence="5" id="KW-0249">Electron transport</keyword>
<dbReference type="Proteomes" id="UP000219412">
    <property type="component" value="Unassembled WGS sequence"/>
</dbReference>
<keyword evidence="9" id="KW-1015">Disulfide bond</keyword>
<evidence type="ECO:0000313" key="13">
    <source>
        <dbReference type="EMBL" id="SOC39458.1"/>
    </source>
</evidence>
<evidence type="ECO:0000256" key="9">
    <source>
        <dbReference type="ARBA" id="ARBA00023157"/>
    </source>
</evidence>
<keyword evidence="10" id="KW-0143">Chaperone</keyword>
<keyword evidence="14" id="KW-1185">Reference proteome</keyword>
<keyword evidence="11" id="KW-0676">Redox-active center</keyword>
<evidence type="ECO:0000256" key="5">
    <source>
        <dbReference type="ARBA" id="ARBA00022982"/>
    </source>
</evidence>
<keyword evidence="6 12" id="KW-1133">Transmembrane helix</keyword>
<evidence type="ECO:0000256" key="8">
    <source>
        <dbReference type="ARBA" id="ARBA00023136"/>
    </source>
</evidence>
<dbReference type="EMBL" id="OBQF01000001">
    <property type="protein sequence ID" value="SOC39458.1"/>
    <property type="molecule type" value="Genomic_DNA"/>
</dbReference>
<evidence type="ECO:0000256" key="12">
    <source>
        <dbReference type="SAM" id="Phobius"/>
    </source>
</evidence>
<keyword evidence="7" id="KW-0560">Oxidoreductase</keyword>
<dbReference type="PIRSF" id="PIRSF036659">
    <property type="entry name" value="BdbC"/>
    <property type="match status" value="1"/>
</dbReference>
<evidence type="ECO:0000256" key="4">
    <source>
        <dbReference type="ARBA" id="ARBA00022692"/>
    </source>
</evidence>
<feature type="transmembrane region" description="Helical" evidence="12">
    <location>
        <begin position="64"/>
        <end position="82"/>
    </location>
</feature>
<dbReference type="Pfam" id="PF02600">
    <property type="entry name" value="DsbB"/>
    <property type="match status" value="1"/>
</dbReference>
<evidence type="ECO:0000256" key="2">
    <source>
        <dbReference type="ARBA" id="ARBA00007602"/>
    </source>
</evidence>
<dbReference type="InterPro" id="IPR003752">
    <property type="entry name" value="DiS_bond_form_DsbB/BdbC"/>
</dbReference>
<evidence type="ECO:0000256" key="7">
    <source>
        <dbReference type="ARBA" id="ARBA00023002"/>
    </source>
</evidence>
<dbReference type="RefSeq" id="WP_097039546.1">
    <property type="nucleotide sequence ID" value="NZ_OBQF01000001.1"/>
</dbReference>
<keyword evidence="4 12" id="KW-0812">Transmembrane</keyword>
<protein>
    <submittedName>
        <fullName evidence="13">Disulfide bond formation protein DsbB</fullName>
    </submittedName>
</protein>
<reference evidence="14" key="1">
    <citation type="submission" date="2017-08" db="EMBL/GenBank/DDBJ databases">
        <authorList>
            <person name="Varghese N."/>
            <person name="Submissions S."/>
        </authorList>
    </citation>
    <scope>NUCLEOTIDE SEQUENCE [LARGE SCALE GENOMIC DNA]</scope>
    <source>
        <strain evidence="14">DSM 23173</strain>
    </source>
</reference>
<comment type="similarity">
    <text evidence="2">Belongs to the DsbB family. BdbC subfamily.</text>
</comment>
<dbReference type="PANTHER" id="PTHR43469">
    <property type="entry name" value="DISULFIDE FORMATION PROTEIN-RELATED"/>
    <property type="match status" value="1"/>
</dbReference>
<keyword evidence="3" id="KW-0813">Transport</keyword>
<dbReference type="GO" id="GO:0006457">
    <property type="term" value="P:protein folding"/>
    <property type="evidence" value="ECO:0007669"/>
    <property type="project" value="InterPro"/>
</dbReference>
<proteinExistence type="inferred from homology"/>
<dbReference type="GO" id="GO:0015035">
    <property type="term" value="F:protein-disulfide reductase activity"/>
    <property type="evidence" value="ECO:0007669"/>
    <property type="project" value="InterPro"/>
</dbReference>
<dbReference type="SUPFAM" id="SSF158442">
    <property type="entry name" value="DsbB-like"/>
    <property type="match status" value="1"/>
</dbReference>
<name>A0A285UDI3_9STAP</name>
<evidence type="ECO:0000256" key="10">
    <source>
        <dbReference type="ARBA" id="ARBA00023186"/>
    </source>
</evidence>
<dbReference type="Gene3D" id="1.20.1550.10">
    <property type="entry name" value="DsbB-like"/>
    <property type="match status" value="1"/>
</dbReference>
<gene>
    <name evidence="13" type="ORF">SAMN05878391_0918</name>
</gene>
<dbReference type="AlphaFoldDB" id="A0A285UDI3"/>
<dbReference type="GO" id="GO:0016020">
    <property type="term" value="C:membrane"/>
    <property type="evidence" value="ECO:0007669"/>
    <property type="project" value="UniProtKB-SubCell"/>
</dbReference>